<reference evidence="2 3" key="1">
    <citation type="submission" date="2017-10" db="EMBL/GenBank/DDBJ databases">
        <title>Massilia psychrophilum sp. nov., a novel purple-pigmented bacterium isolated from Tianshan glacier, Xinjiang Municipality, China.</title>
        <authorList>
            <person name="Wang H."/>
        </authorList>
    </citation>
    <scope>NUCLEOTIDE SEQUENCE [LARGE SCALE GENOMIC DNA]</scope>
    <source>
        <strain evidence="2 3">JCM 30813</strain>
    </source>
</reference>
<keyword evidence="1" id="KW-0472">Membrane</keyword>
<dbReference type="EMBL" id="PDOB01000005">
    <property type="protein sequence ID" value="PIL40893.1"/>
    <property type="molecule type" value="Genomic_DNA"/>
</dbReference>
<feature type="transmembrane region" description="Helical" evidence="1">
    <location>
        <begin position="58"/>
        <end position="76"/>
    </location>
</feature>
<feature type="transmembrane region" description="Helical" evidence="1">
    <location>
        <begin position="126"/>
        <end position="147"/>
    </location>
</feature>
<keyword evidence="1" id="KW-1133">Transmembrane helix</keyword>
<dbReference type="Proteomes" id="UP000228593">
    <property type="component" value="Unassembled WGS sequence"/>
</dbReference>
<organism evidence="2 3">
    <name type="scientific">Massilia psychrophila</name>
    <dbReference type="NCBI Taxonomy" id="1603353"/>
    <lineage>
        <taxon>Bacteria</taxon>
        <taxon>Pseudomonadati</taxon>
        <taxon>Pseudomonadota</taxon>
        <taxon>Betaproteobacteria</taxon>
        <taxon>Burkholderiales</taxon>
        <taxon>Oxalobacteraceae</taxon>
        <taxon>Telluria group</taxon>
        <taxon>Massilia</taxon>
    </lineage>
</organism>
<dbReference type="RefSeq" id="WP_099914997.1">
    <property type="nucleotide sequence ID" value="NZ_BMHS01000008.1"/>
</dbReference>
<evidence type="ECO:0000256" key="1">
    <source>
        <dbReference type="SAM" id="Phobius"/>
    </source>
</evidence>
<proteinExistence type="predicted"/>
<comment type="caution">
    <text evidence="2">The sequence shown here is derived from an EMBL/GenBank/DDBJ whole genome shotgun (WGS) entry which is preliminary data.</text>
</comment>
<keyword evidence="3" id="KW-1185">Reference proteome</keyword>
<keyword evidence="1" id="KW-0812">Transmembrane</keyword>
<evidence type="ECO:0000313" key="2">
    <source>
        <dbReference type="EMBL" id="PIL40893.1"/>
    </source>
</evidence>
<gene>
    <name evidence="2" type="ORF">CR103_05450</name>
</gene>
<feature type="transmembrane region" description="Helical" evidence="1">
    <location>
        <begin position="88"/>
        <end position="106"/>
    </location>
</feature>
<name>A0A2G8T4J9_9BURK</name>
<evidence type="ECO:0000313" key="3">
    <source>
        <dbReference type="Proteomes" id="UP000228593"/>
    </source>
</evidence>
<sequence>MLQLLLTLTFVILLAWFFANAEVHIEGDAGWAANLPTWRIENHWLLDLFWGGRAMTGYHAYVFSFIAIFFHFPIFFLAQWSWNMEARIIASVMLFWIAEDYLWFVINPAFGWRRFRPEFAVWHRYWAFGAPVDYWLFSILGTALFWISY</sequence>
<accession>A0A2G8T4J9</accession>
<dbReference type="AlphaFoldDB" id="A0A2G8T4J9"/>
<dbReference type="OrthoDB" id="5950601at2"/>
<protein>
    <submittedName>
        <fullName evidence="2">Uncharacterized protein</fullName>
    </submittedName>
</protein>